<dbReference type="Pfam" id="PF02577">
    <property type="entry name" value="BFN_dom"/>
    <property type="match status" value="1"/>
</dbReference>
<gene>
    <name evidence="2" type="ORF">KSF_065990</name>
</gene>
<accession>A0A8J3IL67</accession>
<reference evidence="2" key="1">
    <citation type="submission" date="2020-10" db="EMBL/GenBank/DDBJ databases">
        <title>Taxonomic study of unclassified bacteria belonging to the class Ktedonobacteria.</title>
        <authorList>
            <person name="Yabe S."/>
            <person name="Wang C.M."/>
            <person name="Zheng Y."/>
            <person name="Sakai Y."/>
            <person name="Cavaletti L."/>
            <person name="Monciardini P."/>
            <person name="Donadio S."/>
        </authorList>
    </citation>
    <scope>NUCLEOTIDE SEQUENCE</scope>
    <source>
        <strain evidence="2">ID150040</strain>
    </source>
</reference>
<dbReference type="AlphaFoldDB" id="A0A8J3IL67"/>
<dbReference type="EMBL" id="BNJK01000001">
    <property type="protein sequence ID" value="GHO96551.1"/>
    <property type="molecule type" value="Genomic_DNA"/>
</dbReference>
<proteinExistence type="predicted"/>
<dbReference type="GO" id="GO:0004518">
    <property type="term" value="F:nuclease activity"/>
    <property type="evidence" value="ECO:0007669"/>
    <property type="project" value="InterPro"/>
</dbReference>
<dbReference type="PROSITE" id="PS51658">
    <property type="entry name" value="BFN"/>
    <property type="match status" value="1"/>
</dbReference>
<dbReference type="InterPro" id="IPR003729">
    <property type="entry name" value="Bi_nuclease_dom"/>
</dbReference>
<feature type="domain" description="BFN" evidence="1">
    <location>
        <begin position="1"/>
        <end position="136"/>
    </location>
</feature>
<sequence length="491" mass="54594">MAQMSILEVLKNTLRYTTTTTFLLLDEQRQRLLVLTLREQSSPTMTQAATTRGSVPASPLTNDFLANVLHALGGALEEVAIDTLFGERLGAQLHLRDQRGLHMVNASLKDGLLLAQREQSRISVSEDVLVRRSVTLAHYGKTEAEQFAEIVRRAQQDPTSLRPPVQEVLNLDFSHGLRGWHFLRGASYGSYELDPHTSLMGRKSLAITLHQPFTHGSSGMLHYSGPLAEHYRGQRVRLSADVKVEQMHQPELTLYLSWPTDNISTLTGRHANASCLTHSQIVTHAGENSWARHEMVIHVPQQAQSFSFDVGTKEQGKFWLDGIELGVVDSSVALTGTLLRPPSPQPLNLDFSEGLEYWEKERGSLRHYEIAVDAITPPCATLKSIKEAPIGSCLLQQRLISEDYQGKRVRLTARLKARDVATHGSFFIGSFPGLREGHVEEIITGTTSWVPLTLDWQVPVQSMGMLLFGVTLQGPGQIWLKDVHLQTVGES</sequence>
<keyword evidence="3" id="KW-1185">Reference proteome</keyword>
<comment type="caution">
    <text evidence="2">The sequence shown here is derived from an EMBL/GenBank/DDBJ whole genome shotgun (WGS) entry which is preliminary data.</text>
</comment>
<evidence type="ECO:0000313" key="2">
    <source>
        <dbReference type="EMBL" id="GHO96551.1"/>
    </source>
</evidence>
<name>A0A8J3IL67_9CHLR</name>
<dbReference type="InterPro" id="IPR036104">
    <property type="entry name" value="BFN_sf"/>
</dbReference>
<organism evidence="2 3">
    <name type="scientific">Reticulibacter mediterranei</name>
    <dbReference type="NCBI Taxonomy" id="2778369"/>
    <lineage>
        <taxon>Bacteria</taxon>
        <taxon>Bacillati</taxon>
        <taxon>Chloroflexota</taxon>
        <taxon>Ktedonobacteria</taxon>
        <taxon>Ktedonobacterales</taxon>
        <taxon>Reticulibacteraceae</taxon>
        <taxon>Reticulibacter</taxon>
    </lineage>
</organism>
<dbReference type="SUPFAM" id="SSF103256">
    <property type="entry name" value="Hypothetical protein TM0160"/>
    <property type="match status" value="1"/>
</dbReference>
<evidence type="ECO:0000313" key="3">
    <source>
        <dbReference type="Proteomes" id="UP000597444"/>
    </source>
</evidence>
<dbReference type="Proteomes" id="UP000597444">
    <property type="component" value="Unassembled WGS sequence"/>
</dbReference>
<evidence type="ECO:0000259" key="1">
    <source>
        <dbReference type="PROSITE" id="PS51658"/>
    </source>
</evidence>
<dbReference type="Gene3D" id="2.60.120.260">
    <property type="entry name" value="Galactose-binding domain-like"/>
    <property type="match status" value="1"/>
</dbReference>
<dbReference type="Gene3D" id="3.10.690.10">
    <property type="entry name" value="Bifunctional nuclease domain"/>
    <property type="match status" value="1"/>
</dbReference>
<dbReference type="RefSeq" id="WP_220207171.1">
    <property type="nucleotide sequence ID" value="NZ_BNJK01000001.1"/>
</dbReference>
<protein>
    <recommendedName>
        <fullName evidence="1">BFN domain-containing protein</fullName>
    </recommendedName>
</protein>